<dbReference type="Proteomes" id="UP000594262">
    <property type="component" value="Unplaced"/>
</dbReference>
<dbReference type="EnsemblMetazoa" id="CLYHEMT007849.1">
    <property type="protein sequence ID" value="CLYHEMP007849.1"/>
    <property type="gene ID" value="CLYHEMG007849"/>
</dbReference>
<accession>A0A7M5U9A3</accession>
<name>A0A7M5U9A3_9CNID</name>
<feature type="transmembrane region" description="Helical" evidence="1">
    <location>
        <begin position="155"/>
        <end position="176"/>
    </location>
</feature>
<feature type="transmembrane region" description="Helical" evidence="1">
    <location>
        <begin position="111"/>
        <end position="135"/>
    </location>
</feature>
<reference evidence="2" key="1">
    <citation type="submission" date="2021-01" db="UniProtKB">
        <authorList>
            <consortium name="EnsemblMetazoa"/>
        </authorList>
    </citation>
    <scope>IDENTIFICATION</scope>
</reference>
<sequence>MSKLPYEEFYDEEMNTEIHIDGDGVSSDRHDPILKMRDYLNSKPGYAVLTSIFFLTAGWVILVTWSQNKENHWQAENISGITSFFLFATITPWAMMLFLMTLMALRRKKKINVWFCIIGYFSVFWSIIVICASSVLYHNATLVLCQRYRCNVLKYVAASLGIIGGLSLAVQAYLHLRVLKKNCCCKESAPYSKMTKGRGI</sequence>
<protein>
    <submittedName>
        <fullName evidence="2">Uncharacterized protein</fullName>
    </submittedName>
</protein>
<keyword evidence="3" id="KW-1185">Reference proteome</keyword>
<keyword evidence="1" id="KW-1133">Transmembrane helix</keyword>
<dbReference type="AlphaFoldDB" id="A0A7M5U9A3"/>
<keyword evidence="1" id="KW-0812">Transmembrane</keyword>
<feature type="transmembrane region" description="Helical" evidence="1">
    <location>
        <begin position="45"/>
        <end position="66"/>
    </location>
</feature>
<keyword evidence="1" id="KW-0472">Membrane</keyword>
<evidence type="ECO:0000313" key="3">
    <source>
        <dbReference type="Proteomes" id="UP000594262"/>
    </source>
</evidence>
<evidence type="ECO:0000256" key="1">
    <source>
        <dbReference type="SAM" id="Phobius"/>
    </source>
</evidence>
<proteinExistence type="predicted"/>
<evidence type="ECO:0000313" key="2">
    <source>
        <dbReference type="EnsemblMetazoa" id="CLYHEMP007849.1"/>
    </source>
</evidence>
<organism evidence="2 3">
    <name type="scientific">Clytia hemisphaerica</name>
    <dbReference type="NCBI Taxonomy" id="252671"/>
    <lineage>
        <taxon>Eukaryota</taxon>
        <taxon>Metazoa</taxon>
        <taxon>Cnidaria</taxon>
        <taxon>Hydrozoa</taxon>
        <taxon>Hydroidolina</taxon>
        <taxon>Leptothecata</taxon>
        <taxon>Obeliida</taxon>
        <taxon>Clytiidae</taxon>
        <taxon>Clytia</taxon>
    </lineage>
</organism>
<feature type="transmembrane region" description="Helical" evidence="1">
    <location>
        <begin position="78"/>
        <end position="99"/>
    </location>
</feature>